<dbReference type="PROSITE" id="PS01063">
    <property type="entry name" value="SIGMA70_ECF"/>
    <property type="match status" value="1"/>
</dbReference>
<comment type="similarity">
    <text evidence="1 6">Belongs to the sigma-70 factor family. ECF subfamily.</text>
</comment>
<keyword evidence="4 6" id="KW-0238">DNA-binding</keyword>
<dbReference type="EMBL" id="JAAAMV010000005">
    <property type="protein sequence ID" value="NBD24190.1"/>
    <property type="molecule type" value="Genomic_DNA"/>
</dbReference>
<comment type="caution">
    <text evidence="9">The sequence shown here is derived from an EMBL/GenBank/DDBJ whole genome shotgun (WGS) entry which is preliminary data.</text>
</comment>
<evidence type="ECO:0000256" key="6">
    <source>
        <dbReference type="RuleBase" id="RU000716"/>
    </source>
</evidence>
<evidence type="ECO:0000259" key="7">
    <source>
        <dbReference type="Pfam" id="PF04542"/>
    </source>
</evidence>
<evidence type="ECO:0000313" key="10">
    <source>
        <dbReference type="Proteomes" id="UP000665561"/>
    </source>
</evidence>
<evidence type="ECO:0000256" key="3">
    <source>
        <dbReference type="ARBA" id="ARBA00023082"/>
    </source>
</evidence>
<evidence type="ECO:0000259" key="8">
    <source>
        <dbReference type="Pfam" id="PF08281"/>
    </source>
</evidence>
<feature type="domain" description="RNA polymerase sigma factor 70 region 4 type 2" evidence="8">
    <location>
        <begin position="110"/>
        <end position="157"/>
    </location>
</feature>
<dbReference type="InterPro" id="IPR014284">
    <property type="entry name" value="RNA_pol_sigma-70_dom"/>
</dbReference>
<keyword evidence="3 6" id="KW-0731">Sigma factor</keyword>
<dbReference type="InterPro" id="IPR036388">
    <property type="entry name" value="WH-like_DNA-bd_sf"/>
</dbReference>
<dbReference type="SUPFAM" id="SSF88946">
    <property type="entry name" value="Sigma2 domain of RNA polymerase sigma factors"/>
    <property type="match status" value="1"/>
</dbReference>
<proteinExistence type="inferred from homology"/>
<dbReference type="NCBIfam" id="TIGR02937">
    <property type="entry name" value="sigma70-ECF"/>
    <property type="match status" value="1"/>
</dbReference>
<keyword evidence="2 6" id="KW-0805">Transcription regulation</keyword>
<dbReference type="Gene3D" id="1.10.1740.10">
    <property type="match status" value="1"/>
</dbReference>
<organism evidence="9 10">
    <name type="scientific">Paenibacillus glycinis</name>
    <dbReference type="NCBI Taxonomy" id="2697035"/>
    <lineage>
        <taxon>Bacteria</taxon>
        <taxon>Bacillati</taxon>
        <taxon>Bacillota</taxon>
        <taxon>Bacilli</taxon>
        <taxon>Bacillales</taxon>
        <taxon>Paenibacillaceae</taxon>
        <taxon>Paenibacillus</taxon>
    </lineage>
</organism>
<protein>
    <recommendedName>
        <fullName evidence="6">RNA polymerase sigma factor</fullName>
    </recommendedName>
</protein>
<dbReference type="InterPro" id="IPR013325">
    <property type="entry name" value="RNA_pol_sigma_r2"/>
</dbReference>
<keyword evidence="5 6" id="KW-0804">Transcription</keyword>
<dbReference type="PANTHER" id="PTHR43133">
    <property type="entry name" value="RNA POLYMERASE ECF-TYPE SIGMA FACTO"/>
    <property type="match status" value="1"/>
</dbReference>
<reference evidence="9 10" key="1">
    <citation type="submission" date="2020-01" db="EMBL/GenBank/DDBJ databases">
        <title>Paenibacillus soybeanensis sp. nov. isolated from the nodules of soybean (Glycine max(L.) Merr).</title>
        <authorList>
            <person name="Wang H."/>
        </authorList>
    </citation>
    <scope>NUCLEOTIDE SEQUENCE [LARGE SCALE GENOMIC DNA]</scope>
    <source>
        <strain evidence="9 10">T1</strain>
    </source>
</reference>
<sequence length="170" mass="19687">MDARILEDLMESYGQDVWSFAYSLTRSRAMADDVAQDVFLRAYLKIASFRGASSVRTWLLKITRNISLNYRKTAFVRKVLLMDVVTPRQQQHSAEHAFLEQEATNEVWGQVLRLSTKYREVLVLHAKYQLSLPEIADVLKIPQGTVKSRLFGARKKLSLMLTEEMLYELN</sequence>
<dbReference type="InterPro" id="IPR013249">
    <property type="entry name" value="RNA_pol_sigma70_r4_t2"/>
</dbReference>
<dbReference type="PANTHER" id="PTHR43133:SF46">
    <property type="entry name" value="RNA POLYMERASE SIGMA-70 FACTOR ECF SUBFAMILY"/>
    <property type="match status" value="1"/>
</dbReference>
<feature type="domain" description="RNA polymerase sigma-70 region 2" evidence="7">
    <location>
        <begin position="9"/>
        <end position="72"/>
    </location>
</feature>
<evidence type="ECO:0000313" key="9">
    <source>
        <dbReference type="EMBL" id="NBD24190.1"/>
    </source>
</evidence>
<evidence type="ECO:0000256" key="5">
    <source>
        <dbReference type="ARBA" id="ARBA00023163"/>
    </source>
</evidence>
<evidence type="ECO:0000256" key="4">
    <source>
        <dbReference type="ARBA" id="ARBA00023125"/>
    </source>
</evidence>
<dbReference type="InterPro" id="IPR000838">
    <property type="entry name" value="RNA_pol_sigma70_ECF_CS"/>
</dbReference>
<name>A0ABW9XNH9_9BACL</name>
<dbReference type="CDD" id="cd06171">
    <property type="entry name" value="Sigma70_r4"/>
    <property type="match status" value="1"/>
</dbReference>
<evidence type="ECO:0000256" key="2">
    <source>
        <dbReference type="ARBA" id="ARBA00023015"/>
    </source>
</evidence>
<dbReference type="Proteomes" id="UP000665561">
    <property type="component" value="Unassembled WGS sequence"/>
</dbReference>
<dbReference type="InterPro" id="IPR013324">
    <property type="entry name" value="RNA_pol_sigma_r3/r4-like"/>
</dbReference>
<dbReference type="Pfam" id="PF08281">
    <property type="entry name" value="Sigma70_r4_2"/>
    <property type="match status" value="1"/>
</dbReference>
<accession>A0ABW9XNH9</accession>
<dbReference type="Gene3D" id="1.10.10.10">
    <property type="entry name" value="Winged helix-like DNA-binding domain superfamily/Winged helix DNA-binding domain"/>
    <property type="match status" value="1"/>
</dbReference>
<gene>
    <name evidence="9" type="ORF">GT019_09915</name>
</gene>
<keyword evidence="10" id="KW-1185">Reference proteome</keyword>
<evidence type="ECO:0000256" key="1">
    <source>
        <dbReference type="ARBA" id="ARBA00010641"/>
    </source>
</evidence>
<dbReference type="Pfam" id="PF04542">
    <property type="entry name" value="Sigma70_r2"/>
    <property type="match status" value="1"/>
</dbReference>
<dbReference type="InterPro" id="IPR039425">
    <property type="entry name" value="RNA_pol_sigma-70-like"/>
</dbReference>
<dbReference type="SUPFAM" id="SSF88659">
    <property type="entry name" value="Sigma3 and sigma4 domains of RNA polymerase sigma factors"/>
    <property type="match status" value="1"/>
</dbReference>
<dbReference type="InterPro" id="IPR007627">
    <property type="entry name" value="RNA_pol_sigma70_r2"/>
</dbReference>